<protein>
    <submittedName>
        <fullName evidence="2">Uncharacterized protein</fullName>
    </submittedName>
</protein>
<name>A0A4U6TVQ1_SETVI</name>
<sequence>MCVFPHLIFLIPLGFKNFTDAQINLNTESEKRLVSFIQKKKQHCLHVFEVLTQVEAW</sequence>
<accession>A0A4U6TVQ1</accession>
<evidence type="ECO:0000313" key="3">
    <source>
        <dbReference type="Proteomes" id="UP000298652"/>
    </source>
</evidence>
<feature type="chain" id="PRO_5021007732" evidence="1">
    <location>
        <begin position="22"/>
        <end position="57"/>
    </location>
</feature>
<evidence type="ECO:0000256" key="1">
    <source>
        <dbReference type="SAM" id="SignalP"/>
    </source>
</evidence>
<keyword evidence="1" id="KW-0732">Signal</keyword>
<reference evidence="2" key="1">
    <citation type="submission" date="2019-03" db="EMBL/GenBank/DDBJ databases">
        <title>WGS assembly of Setaria viridis.</title>
        <authorList>
            <person name="Huang P."/>
            <person name="Jenkins J."/>
            <person name="Grimwood J."/>
            <person name="Barry K."/>
            <person name="Healey A."/>
            <person name="Mamidi S."/>
            <person name="Sreedasyam A."/>
            <person name="Shu S."/>
            <person name="Feldman M."/>
            <person name="Wu J."/>
            <person name="Yu Y."/>
            <person name="Chen C."/>
            <person name="Johnson J."/>
            <person name="Rokhsar D."/>
            <person name="Baxter I."/>
            <person name="Schmutz J."/>
            <person name="Brutnell T."/>
            <person name="Kellogg E."/>
        </authorList>
    </citation>
    <scope>NUCLEOTIDE SEQUENCE [LARGE SCALE GENOMIC DNA]</scope>
</reference>
<dbReference type="Gramene" id="TKW05644">
    <property type="protein sequence ID" value="TKW05644"/>
    <property type="gene ID" value="SEVIR_7G190250v2"/>
</dbReference>
<evidence type="ECO:0000313" key="2">
    <source>
        <dbReference type="EMBL" id="TKW05644.1"/>
    </source>
</evidence>
<feature type="signal peptide" evidence="1">
    <location>
        <begin position="1"/>
        <end position="21"/>
    </location>
</feature>
<dbReference type="AlphaFoldDB" id="A0A4U6TVQ1"/>
<proteinExistence type="predicted"/>
<keyword evidence="3" id="KW-1185">Reference proteome</keyword>
<dbReference type="Proteomes" id="UP000298652">
    <property type="component" value="Chromosome 7"/>
</dbReference>
<organism evidence="2 3">
    <name type="scientific">Setaria viridis</name>
    <name type="common">Green bristlegrass</name>
    <name type="synonym">Setaria italica subsp. viridis</name>
    <dbReference type="NCBI Taxonomy" id="4556"/>
    <lineage>
        <taxon>Eukaryota</taxon>
        <taxon>Viridiplantae</taxon>
        <taxon>Streptophyta</taxon>
        <taxon>Embryophyta</taxon>
        <taxon>Tracheophyta</taxon>
        <taxon>Spermatophyta</taxon>
        <taxon>Magnoliopsida</taxon>
        <taxon>Liliopsida</taxon>
        <taxon>Poales</taxon>
        <taxon>Poaceae</taxon>
        <taxon>PACMAD clade</taxon>
        <taxon>Panicoideae</taxon>
        <taxon>Panicodae</taxon>
        <taxon>Paniceae</taxon>
        <taxon>Cenchrinae</taxon>
        <taxon>Setaria</taxon>
    </lineage>
</organism>
<dbReference type="EMBL" id="CM016558">
    <property type="protein sequence ID" value="TKW05644.1"/>
    <property type="molecule type" value="Genomic_DNA"/>
</dbReference>
<gene>
    <name evidence="2" type="ORF">SEVIR_7G190250v2</name>
</gene>